<dbReference type="Gene3D" id="3.40.50.720">
    <property type="entry name" value="NAD(P)-binding Rossmann-like Domain"/>
    <property type="match status" value="1"/>
</dbReference>
<gene>
    <name evidence="2" type="primary">fabG</name>
    <name evidence="2" type="ORF">EFS38_16920</name>
</gene>
<evidence type="ECO:0000256" key="1">
    <source>
        <dbReference type="ARBA" id="ARBA00006484"/>
    </source>
</evidence>
<dbReference type="NCBIfam" id="NF004200">
    <property type="entry name" value="PRK05653.1-5"/>
    <property type="match status" value="1"/>
</dbReference>
<comment type="caution">
    <text evidence="2">The sequence shown here is derived from an EMBL/GenBank/DDBJ whole genome shotgun (WGS) entry which is preliminary data.</text>
</comment>
<dbReference type="EMBL" id="RJLS01000025">
    <property type="protein sequence ID" value="RNM20948.1"/>
    <property type="molecule type" value="Genomic_DNA"/>
</dbReference>
<protein>
    <submittedName>
        <fullName evidence="2">3-oxoacyl-ACP reductase FabG</fullName>
        <ecNumber evidence="2">1.1.1.100</ecNumber>
    </submittedName>
</protein>
<dbReference type="PRINTS" id="PR00081">
    <property type="entry name" value="GDHRDH"/>
</dbReference>
<reference evidence="2 3" key="1">
    <citation type="submission" date="2018-11" db="EMBL/GenBank/DDBJ databases">
        <title>Characterization of surface water Dickeya isolates.</title>
        <authorList>
            <person name="Van Gijsegem F."/>
            <person name="Pedron J."/>
        </authorList>
    </citation>
    <scope>NUCLEOTIDE SEQUENCE [LARGE SCALE GENOMIC DNA]</scope>
    <source>
        <strain evidence="2 3">FVG10-MFV-A16</strain>
    </source>
</reference>
<proteinExistence type="inferred from homology"/>
<evidence type="ECO:0000313" key="2">
    <source>
        <dbReference type="EMBL" id="RNM20948.1"/>
    </source>
</evidence>
<dbReference type="NCBIfam" id="NF009466">
    <property type="entry name" value="PRK12826.1-2"/>
    <property type="match status" value="1"/>
</dbReference>
<dbReference type="Pfam" id="PF13561">
    <property type="entry name" value="adh_short_C2"/>
    <property type="match status" value="1"/>
</dbReference>
<sequence length="243" mass="26043">MTRSVLVTGASKGIGRAIALRLAQDGFLMVVHYHRDRNGAEETLEKIIQLGGQGRCIQFDIADREQCRTVIESDIDAHGAYYGVVSNAGITHDGAFPALDEQAWDSVIHTNLDSFYNVIHPCVMPMIGLRQGGRIITLSSVSGIMGNRGQVNYSAAKAGIIGATKALAIELAKRKITVNCIAPGLIETGMTQLEPVVIDEAMKLIPMKRMGQADEVAGLAGYLMSDIAGYVTRQVISINGGML</sequence>
<dbReference type="Proteomes" id="UP000271870">
    <property type="component" value="Unassembled WGS sequence"/>
</dbReference>
<dbReference type="GO" id="GO:0004316">
    <property type="term" value="F:3-oxoacyl-[acyl-carrier-protein] reductase (NADPH) activity"/>
    <property type="evidence" value="ECO:0007669"/>
    <property type="project" value="UniProtKB-EC"/>
</dbReference>
<dbReference type="InterPro" id="IPR036291">
    <property type="entry name" value="NAD(P)-bd_dom_sf"/>
</dbReference>
<keyword evidence="2" id="KW-0560">Oxidoreductase</keyword>
<dbReference type="PRINTS" id="PR00080">
    <property type="entry name" value="SDRFAMILY"/>
</dbReference>
<evidence type="ECO:0000313" key="3">
    <source>
        <dbReference type="Proteomes" id="UP000271870"/>
    </source>
</evidence>
<dbReference type="NCBIfam" id="TIGR01831">
    <property type="entry name" value="fabG_rel"/>
    <property type="match status" value="1"/>
</dbReference>
<organism evidence="2 3">
    <name type="scientific">Dickeya undicola</name>
    <dbReference type="NCBI Taxonomy" id="1577887"/>
    <lineage>
        <taxon>Bacteria</taxon>
        <taxon>Pseudomonadati</taxon>
        <taxon>Pseudomonadota</taxon>
        <taxon>Gammaproteobacteria</taxon>
        <taxon>Enterobacterales</taxon>
        <taxon>Pectobacteriaceae</taxon>
        <taxon>Dickeya</taxon>
    </lineage>
</organism>
<name>A0ABX9WRG1_9GAMM</name>
<dbReference type="InterPro" id="IPR050259">
    <property type="entry name" value="SDR"/>
</dbReference>
<keyword evidence="3" id="KW-1185">Reference proteome</keyword>
<dbReference type="EC" id="1.1.1.100" evidence="2"/>
<dbReference type="PANTHER" id="PTHR42879">
    <property type="entry name" value="3-OXOACYL-(ACYL-CARRIER-PROTEIN) REDUCTASE"/>
    <property type="match status" value="1"/>
</dbReference>
<accession>A0ABX9WRG1</accession>
<dbReference type="InterPro" id="IPR002347">
    <property type="entry name" value="SDR_fam"/>
</dbReference>
<dbReference type="SUPFAM" id="SSF51735">
    <property type="entry name" value="NAD(P)-binding Rossmann-fold domains"/>
    <property type="match status" value="1"/>
</dbReference>
<comment type="similarity">
    <text evidence="1">Belongs to the short-chain dehydrogenases/reductases (SDR) family.</text>
</comment>
<dbReference type="PANTHER" id="PTHR42879:SF2">
    <property type="entry name" value="3-OXOACYL-[ACYL-CARRIER-PROTEIN] REDUCTASE FABG"/>
    <property type="match status" value="1"/>
</dbReference>
<dbReference type="InterPro" id="IPR011285">
    <property type="entry name" value="FabG-rel"/>
</dbReference>
<dbReference type="RefSeq" id="WP_033568187.1">
    <property type="nucleotide sequence ID" value="NZ_JSYG01000008.1"/>
</dbReference>